<keyword evidence="2" id="KW-1133">Transmembrane helix</keyword>
<dbReference type="PANTHER" id="PTHR36464">
    <property type="entry name" value="PROTEIN BEAN1"/>
    <property type="match status" value="1"/>
</dbReference>
<feature type="region of interest" description="Disordered" evidence="1">
    <location>
        <begin position="150"/>
        <end position="224"/>
    </location>
</feature>
<dbReference type="OrthoDB" id="9085892at2759"/>
<accession>A0A7E6CR45</accession>
<feature type="region of interest" description="Disordered" evidence="1">
    <location>
        <begin position="100"/>
        <end position="120"/>
    </location>
</feature>
<dbReference type="InParanoid" id="A0A7E6CR45"/>
<dbReference type="Proteomes" id="UP000504628">
    <property type="component" value="Chromosome 12"/>
</dbReference>
<feature type="region of interest" description="Disordered" evidence="1">
    <location>
        <begin position="392"/>
        <end position="417"/>
    </location>
</feature>
<gene>
    <name evidence="4" type="primary">BEAN1</name>
</gene>
<keyword evidence="2" id="KW-0812">Transmembrane</keyword>
<evidence type="ECO:0000313" key="3">
    <source>
        <dbReference type="Proteomes" id="UP000504628"/>
    </source>
</evidence>
<dbReference type="InterPro" id="IPR039352">
    <property type="entry name" value="BEAN1"/>
</dbReference>
<reference evidence="4" key="1">
    <citation type="submission" date="2025-08" db="UniProtKB">
        <authorList>
            <consortium name="RefSeq"/>
        </authorList>
    </citation>
    <scope>IDENTIFICATION</scope>
    <source>
        <tissue evidence="4">Muscle</tissue>
    </source>
</reference>
<protein>
    <submittedName>
        <fullName evidence="4">Protein BEAN1</fullName>
    </submittedName>
</protein>
<dbReference type="KEGG" id="pdic:114488444"/>
<feature type="transmembrane region" description="Helical" evidence="2">
    <location>
        <begin position="70"/>
        <end position="97"/>
    </location>
</feature>
<feature type="compositionally biased region" description="Pro residues" evidence="1">
    <location>
        <begin position="399"/>
        <end position="417"/>
    </location>
</feature>
<evidence type="ECO:0000313" key="4">
    <source>
        <dbReference type="RefSeq" id="XP_035869458.1"/>
    </source>
</evidence>
<keyword evidence="2" id="KW-0472">Membrane</keyword>
<keyword evidence="3" id="KW-1185">Reference proteome</keyword>
<name>A0A7E6CR45_9CHIR</name>
<dbReference type="GeneID" id="114488444"/>
<organism evidence="3 4">
    <name type="scientific">Phyllostomus discolor</name>
    <name type="common">pale spear-nosed bat</name>
    <dbReference type="NCBI Taxonomy" id="89673"/>
    <lineage>
        <taxon>Eukaryota</taxon>
        <taxon>Metazoa</taxon>
        <taxon>Chordata</taxon>
        <taxon>Craniata</taxon>
        <taxon>Vertebrata</taxon>
        <taxon>Euteleostomi</taxon>
        <taxon>Mammalia</taxon>
        <taxon>Eutheria</taxon>
        <taxon>Laurasiatheria</taxon>
        <taxon>Chiroptera</taxon>
        <taxon>Yangochiroptera</taxon>
        <taxon>Phyllostomidae</taxon>
        <taxon>Phyllostominae</taxon>
        <taxon>Phyllostomus</taxon>
    </lineage>
</organism>
<evidence type="ECO:0000256" key="1">
    <source>
        <dbReference type="SAM" id="MobiDB-lite"/>
    </source>
</evidence>
<dbReference type="RefSeq" id="XP_035869458.1">
    <property type="nucleotide sequence ID" value="XM_036013565.1"/>
</dbReference>
<dbReference type="AlphaFoldDB" id="A0A7E6CR45"/>
<dbReference type="CTD" id="146227"/>
<dbReference type="FunCoup" id="A0A7E6CR45">
    <property type="interactions" value="201"/>
</dbReference>
<sequence length="417" mass="44632">MSVKFGYAEVRGGTTRRAAGTAEEGAWRALRCAAVRHPQCPLSSLLTDRFNRTGHSHLTSLDSSDYSSVLVSPVLVASAVIGMVVAISCVTIIVGSLRRDSQGGSQQSRRRRREFEDSQGEWLSVPGPALLSSCDCNPGGIKEVAALPWEGEGGRGRHPHRLRWSERAHRCPPQCTRGQEKPPRLSAKGGAEGQREDSASRALQSSPPAGRPHPTQQGQLCSLSGAPRPAQGWCWHSRAATEGNLCLVRSGMVSWREQSLWGLRQMCEGSSRPQPEAQAKCLTPADSEESSYWSRGVRYACSLVGDWPPPTDLSAGEEANAMVLRELYTDSPPGYEECTGPGATQVYLPTDAPPPYSLTDANPGGCQQAQSGPRTVSMDALPTYEAVCEVHPPSSLLPLPGPEPGPRSPPGSPGRVV</sequence>
<proteinExistence type="predicted"/>
<dbReference type="PANTHER" id="PTHR36464:SF1">
    <property type="entry name" value="PROTEIN BEAN1"/>
    <property type="match status" value="1"/>
</dbReference>
<evidence type="ECO:0000256" key="2">
    <source>
        <dbReference type="SAM" id="Phobius"/>
    </source>
</evidence>